<dbReference type="RefSeq" id="WP_346188638.1">
    <property type="nucleotide sequence ID" value="NZ_BAABRL010000006.1"/>
</dbReference>
<feature type="chain" id="PRO_5046415166" description="Ice-binding protein C-terminal domain-containing protein" evidence="1">
    <location>
        <begin position="26"/>
        <end position="269"/>
    </location>
</feature>
<evidence type="ECO:0000313" key="4">
    <source>
        <dbReference type="Proteomes" id="UP001424741"/>
    </source>
</evidence>
<dbReference type="SUPFAM" id="SSF49899">
    <property type="entry name" value="Concanavalin A-like lectins/glucanases"/>
    <property type="match status" value="1"/>
</dbReference>
<dbReference type="PROSITE" id="PS51257">
    <property type="entry name" value="PROKAR_LIPOPROTEIN"/>
    <property type="match status" value="1"/>
</dbReference>
<protein>
    <recommendedName>
        <fullName evidence="2">Ice-binding protein C-terminal domain-containing protein</fullName>
    </recommendedName>
</protein>
<keyword evidence="1" id="KW-0732">Signal</keyword>
<evidence type="ECO:0000256" key="1">
    <source>
        <dbReference type="SAM" id="SignalP"/>
    </source>
</evidence>
<reference evidence="3 4" key="1">
    <citation type="submission" date="2024-02" db="EMBL/GenBank/DDBJ databases">
        <title>Rubritalea halochordaticola NBRC 107102.</title>
        <authorList>
            <person name="Ichikawa N."/>
            <person name="Katano-Makiyama Y."/>
            <person name="Hidaka K."/>
        </authorList>
    </citation>
    <scope>NUCLEOTIDE SEQUENCE [LARGE SCALE GENOMIC DNA]</scope>
    <source>
        <strain evidence="3 4">NBRC 107102</strain>
    </source>
</reference>
<dbReference type="NCBIfam" id="TIGR02595">
    <property type="entry name" value="PEP_CTERM"/>
    <property type="match status" value="1"/>
</dbReference>
<accession>A0ABP9V3J8</accession>
<name>A0ABP9V3J8_9BACT</name>
<proteinExistence type="predicted"/>
<sequence>MTNKVISTPSMVVAGMIACTALGNAAIVLEHHYEMGEVGTMSGGVPTDSVGSADFGNAVSGGLQTVSGDTAASGSTAYLTTTQTGNNGAYNAPGMAPSDIQNFAFDIWVRVQSADLNQNKFVFLSNGNNSGSLKLGINASGEWMATNHAVGWIGATTGTGQTATADEWTRLTVIRSNGTSRFYINGVAQDGTNGGNITWSDTTQAHLAIQPGGTSEFKGDIDDMKVWSFSGSDQLSDVENTVFAAVPEPSSTALIGLAGLGFILRRRRA</sequence>
<dbReference type="Gene3D" id="2.60.120.200">
    <property type="match status" value="1"/>
</dbReference>
<dbReference type="Pfam" id="PF07589">
    <property type="entry name" value="PEP-CTERM"/>
    <property type="match status" value="1"/>
</dbReference>
<feature type="domain" description="Ice-binding protein C-terminal" evidence="2">
    <location>
        <begin position="245"/>
        <end position="267"/>
    </location>
</feature>
<gene>
    <name evidence="3" type="ORF">Rhal01_02083</name>
</gene>
<dbReference type="Proteomes" id="UP001424741">
    <property type="component" value="Unassembled WGS sequence"/>
</dbReference>
<evidence type="ECO:0000313" key="3">
    <source>
        <dbReference type="EMBL" id="GAA5495902.1"/>
    </source>
</evidence>
<comment type="caution">
    <text evidence="3">The sequence shown here is derived from an EMBL/GenBank/DDBJ whole genome shotgun (WGS) entry which is preliminary data.</text>
</comment>
<dbReference type="Pfam" id="PF13385">
    <property type="entry name" value="Laminin_G_3"/>
    <property type="match status" value="1"/>
</dbReference>
<dbReference type="InterPro" id="IPR013320">
    <property type="entry name" value="ConA-like_dom_sf"/>
</dbReference>
<keyword evidence="4" id="KW-1185">Reference proteome</keyword>
<dbReference type="EMBL" id="BAABRL010000006">
    <property type="protein sequence ID" value="GAA5495902.1"/>
    <property type="molecule type" value="Genomic_DNA"/>
</dbReference>
<evidence type="ECO:0000259" key="2">
    <source>
        <dbReference type="Pfam" id="PF07589"/>
    </source>
</evidence>
<feature type="signal peptide" evidence="1">
    <location>
        <begin position="1"/>
        <end position="25"/>
    </location>
</feature>
<dbReference type="InterPro" id="IPR013424">
    <property type="entry name" value="Ice-binding_C"/>
</dbReference>
<organism evidence="3 4">
    <name type="scientific">Rubritalea halochordaticola</name>
    <dbReference type="NCBI Taxonomy" id="714537"/>
    <lineage>
        <taxon>Bacteria</taxon>
        <taxon>Pseudomonadati</taxon>
        <taxon>Verrucomicrobiota</taxon>
        <taxon>Verrucomicrobiia</taxon>
        <taxon>Verrucomicrobiales</taxon>
        <taxon>Rubritaleaceae</taxon>
        <taxon>Rubritalea</taxon>
    </lineage>
</organism>